<feature type="transmembrane region" description="Helical" evidence="1">
    <location>
        <begin position="289"/>
        <end position="309"/>
    </location>
</feature>
<sequence>MASTTKERRRPLLEVHRLPLRILLAVPVYLALTAVILLATHSDLNIPALYSQCHSRSRLRGISRIPVIGAPACFIISFLRFANASVRTFAQMSVVLSFVGALLTVNLIESARRCNRRSWVIRNPTLGWLVFNLIGGTLVWDLLIVPAFLRRAQEVRDESLEAGRAGGDALDRDSVKASRGLESKAEAYAIPIAMTLGFYVPSILMLTLNEPISIAVWLLFPLLISLARIAVRFAVSRLSNDDKPFHLESYRASSLMVYAVPFICSVLAHGFLIWNMFSRDDRREMTRSTIVFIHIDISILAATVVYWVLVECGSVPALFLAGLSILLGPGAALCFAWLLREQIICTEAVLLGECEGYASEGDPQAVRGKTPLLR</sequence>
<keyword evidence="1" id="KW-1133">Transmembrane helix</keyword>
<evidence type="ECO:0000313" key="3">
    <source>
        <dbReference type="Proteomes" id="UP001295740"/>
    </source>
</evidence>
<feature type="transmembrane region" description="Helical" evidence="1">
    <location>
        <begin position="255"/>
        <end position="277"/>
    </location>
</feature>
<feature type="transmembrane region" description="Helical" evidence="1">
    <location>
        <begin position="315"/>
        <end position="339"/>
    </location>
</feature>
<keyword evidence="1" id="KW-0812">Transmembrane</keyword>
<comment type="caution">
    <text evidence="2">The sequence shown here is derived from an EMBL/GenBank/DDBJ whole genome shotgun (WGS) entry which is preliminary data.</text>
</comment>
<feature type="transmembrane region" description="Helical" evidence="1">
    <location>
        <begin position="88"/>
        <end position="108"/>
    </location>
</feature>
<feature type="transmembrane region" description="Helical" evidence="1">
    <location>
        <begin position="215"/>
        <end position="235"/>
    </location>
</feature>
<name>A0AAI8VM50_9PEZI</name>
<feature type="transmembrane region" description="Helical" evidence="1">
    <location>
        <begin position="188"/>
        <end position="208"/>
    </location>
</feature>
<evidence type="ECO:0000256" key="1">
    <source>
        <dbReference type="SAM" id="Phobius"/>
    </source>
</evidence>
<keyword evidence="1" id="KW-0472">Membrane</keyword>
<accession>A0AAI8VM50</accession>
<feature type="transmembrane region" description="Helical" evidence="1">
    <location>
        <begin position="20"/>
        <end position="40"/>
    </location>
</feature>
<evidence type="ECO:0000313" key="2">
    <source>
        <dbReference type="EMBL" id="CAJ2507132.1"/>
    </source>
</evidence>
<feature type="transmembrane region" description="Helical" evidence="1">
    <location>
        <begin position="129"/>
        <end position="149"/>
    </location>
</feature>
<protein>
    <submittedName>
        <fullName evidence="2">Uu.00g083180.m01.CDS01</fullName>
    </submittedName>
</protein>
<keyword evidence="3" id="KW-1185">Reference proteome</keyword>
<reference evidence="2" key="1">
    <citation type="submission" date="2023-10" db="EMBL/GenBank/DDBJ databases">
        <authorList>
            <person name="Hackl T."/>
        </authorList>
    </citation>
    <scope>NUCLEOTIDE SEQUENCE</scope>
</reference>
<dbReference type="EMBL" id="CAUWAG010000010">
    <property type="protein sequence ID" value="CAJ2507132.1"/>
    <property type="molecule type" value="Genomic_DNA"/>
</dbReference>
<dbReference type="AlphaFoldDB" id="A0AAI8VM50"/>
<gene>
    <name evidence="2" type="ORF">KHLLAP_LOCUS7600</name>
</gene>
<dbReference type="Proteomes" id="UP001295740">
    <property type="component" value="Unassembled WGS sequence"/>
</dbReference>
<proteinExistence type="predicted"/>
<organism evidence="2 3">
    <name type="scientific">Anthostomella pinea</name>
    <dbReference type="NCBI Taxonomy" id="933095"/>
    <lineage>
        <taxon>Eukaryota</taxon>
        <taxon>Fungi</taxon>
        <taxon>Dikarya</taxon>
        <taxon>Ascomycota</taxon>
        <taxon>Pezizomycotina</taxon>
        <taxon>Sordariomycetes</taxon>
        <taxon>Xylariomycetidae</taxon>
        <taxon>Xylariales</taxon>
        <taxon>Xylariaceae</taxon>
        <taxon>Anthostomella</taxon>
    </lineage>
</organism>